<evidence type="ECO:0000256" key="5">
    <source>
        <dbReference type="SAM" id="MobiDB-lite"/>
    </source>
</evidence>
<keyword evidence="8" id="KW-1185">Reference proteome</keyword>
<dbReference type="Proteomes" id="UP001201463">
    <property type="component" value="Unassembled WGS sequence"/>
</dbReference>
<evidence type="ECO:0000313" key="8">
    <source>
        <dbReference type="Proteomes" id="UP001201463"/>
    </source>
</evidence>
<protein>
    <submittedName>
        <fullName evidence="7">H-NS histone family protein</fullName>
    </submittedName>
</protein>
<name>A0ABS8XEQ6_9BURK</name>
<feature type="compositionally biased region" description="Basic residues" evidence="5">
    <location>
        <begin position="135"/>
        <end position="155"/>
    </location>
</feature>
<dbReference type="InterPro" id="IPR037150">
    <property type="entry name" value="H-NS_C_dom_sf"/>
</dbReference>
<evidence type="ECO:0000256" key="1">
    <source>
        <dbReference type="ARBA" id="ARBA00004453"/>
    </source>
</evidence>
<keyword evidence="3" id="KW-0963">Cytoplasm</keyword>
<evidence type="ECO:0000313" key="7">
    <source>
        <dbReference type="EMBL" id="MCE4538253.1"/>
    </source>
</evidence>
<feature type="domain" description="DNA-binding protein H-NS-like C-terminal" evidence="6">
    <location>
        <begin position="60"/>
        <end position="103"/>
    </location>
</feature>
<reference evidence="7 8" key="1">
    <citation type="submission" date="2021-12" db="EMBL/GenBank/DDBJ databases">
        <title>Genome seq of p7.</title>
        <authorList>
            <person name="Seo T."/>
        </authorList>
    </citation>
    <scope>NUCLEOTIDE SEQUENCE [LARGE SCALE GENOMIC DNA]</scope>
    <source>
        <strain evidence="7 8">P7</strain>
    </source>
</reference>
<feature type="region of interest" description="Disordered" evidence="5">
    <location>
        <begin position="51"/>
        <end position="82"/>
    </location>
</feature>
<dbReference type="InterPro" id="IPR027444">
    <property type="entry name" value="H-NS_C_dom"/>
</dbReference>
<dbReference type="PANTHER" id="PTHR38097:SF2">
    <property type="entry name" value="DNA-BINDING PROTEIN STPA"/>
    <property type="match status" value="1"/>
</dbReference>
<organism evidence="7 8">
    <name type="scientific">Pelomonas caseinilytica</name>
    <dbReference type="NCBI Taxonomy" id="2906763"/>
    <lineage>
        <taxon>Bacteria</taxon>
        <taxon>Pseudomonadati</taxon>
        <taxon>Pseudomonadota</taxon>
        <taxon>Betaproteobacteria</taxon>
        <taxon>Burkholderiales</taxon>
        <taxon>Sphaerotilaceae</taxon>
        <taxon>Roseateles</taxon>
    </lineage>
</organism>
<dbReference type="SMART" id="SM00528">
    <property type="entry name" value="HNS"/>
    <property type="match status" value="1"/>
</dbReference>
<dbReference type="SUPFAM" id="SSF81273">
    <property type="entry name" value="H-NS histone-like proteins"/>
    <property type="match status" value="1"/>
</dbReference>
<feature type="region of interest" description="Disordered" evidence="5">
    <location>
        <begin position="109"/>
        <end position="166"/>
    </location>
</feature>
<comment type="similarity">
    <text evidence="2">Belongs to the histone-like protein H-NS family.</text>
</comment>
<accession>A0ABS8XEQ6</accession>
<proteinExistence type="inferred from homology"/>
<feature type="compositionally biased region" description="Low complexity" evidence="5">
    <location>
        <begin position="156"/>
        <end position="166"/>
    </location>
</feature>
<evidence type="ECO:0000256" key="3">
    <source>
        <dbReference type="ARBA" id="ARBA00022490"/>
    </source>
</evidence>
<dbReference type="RefSeq" id="WP_233392695.1">
    <property type="nucleotide sequence ID" value="NZ_JAJTWT010000005.1"/>
</dbReference>
<evidence type="ECO:0000256" key="2">
    <source>
        <dbReference type="ARBA" id="ARBA00010610"/>
    </source>
</evidence>
<evidence type="ECO:0000259" key="6">
    <source>
        <dbReference type="SMART" id="SM00528"/>
    </source>
</evidence>
<dbReference type="PANTHER" id="PTHR38097">
    <property type="match status" value="1"/>
</dbReference>
<evidence type="ECO:0000256" key="4">
    <source>
        <dbReference type="ARBA" id="ARBA00023125"/>
    </source>
</evidence>
<dbReference type="Pfam" id="PF00816">
    <property type="entry name" value="Histone_HNS"/>
    <property type="match status" value="1"/>
</dbReference>
<comment type="subcellular location">
    <subcellularLocation>
        <location evidence="1">Cytoplasm</location>
        <location evidence="1">Nucleoid</location>
    </subcellularLocation>
</comment>
<dbReference type="EMBL" id="JAJTWT010000005">
    <property type="protein sequence ID" value="MCE4538253.1"/>
    <property type="molecule type" value="Genomic_DNA"/>
</dbReference>
<keyword evidence="4" id="KW-0238">DNA-binding</keyword>
<sequence length="166" mass="17419">MAKSLTSLLNQIERLQKEASLIQSEVIDRIRKEIAKYHLTPEQLFGAAVGSGAKRAKPTRKSSTPRVAKYADQAGNSWGGVGKRPEWLRQALAAGKALEDFLVGGAGSQSVAATDAGKPASKRTRKAPSAAKPAVGRKTKATKRAAARKSSKARPRAAAAATSASE</sequence>
<comment type="caution">
    <text evidence="7">The sequence shown here is derived from an EMBL/GenBank/DDBJ whole genome shotgun (WGS) entry which is preliminary data.</text>
</comment>
<dbReference type="Gene3D" id="4.10.430.10">
    <property type="entry name" value="Histone-like protein H-NS, C-terminal domain"/>
    <property type="match status" value="1"/>
</dbReference>
<gene>
    <name evidence="7" type="ORF">LXT12_13430</name>
</gene>